<proteinExistence type="predicted"/>
<protein>
    <submittedName>
        <fullName evidence="1">Uncharacterized protein</fullName>
    </submittedName>
</protein>
<gene>
    <name evidence="1" type="ORF">J2Y00_002331</name>
</gene>
<comment type="caution">
    <text evidence="1">The sequence shown here is derived from an EMBL/GenBank/DDBJ whole genome shotgun (WGS) entry which is preliminary data.</text>
</comment>
<organism evidence="1 2">
    <name type="scientific">Deinococcus soli</name>
    <name type="common">ex Cha et al. 2016</name>
    <dbReference type="NCBI Taxonomy" id="1309411"/>
    <lineage>
        <taxon>Bacteria</taxon>
        <taxon>Thermotogati</taxon>
        <taxon>Deinococcota</taxon>
        <taxon>Deinococci</taxon>
        <taxon>Deinococcales</taxon>
        <taxon>Deinococcaceae</taxon>
        <taxon>Deinococcus</taxon>
    </lineage>
</organism>
<accession>A0AAE4BN34</accession>
<evidence type="ECO:0000313" key="2">
    <source>
        <dbReference type="Proteomes" id="UP001185331"/>
    </source>
</evidence>
<evidence type="ECO:0000313" key="1">
    <source>
        <dbReference type="EMBL" id="MDR6218734.1"/>
    </source>
</evidence>
<dbReference type="AlphaFoldDB" id="A0AAE4BN34"/>
<reference evidence="1" key="1">
    <citation type="submission" date="2023-07" db="EMBL/GenBank/DDBJ databases">
        <title>Sorghum-associated microbial communities from plants grown in Nebraska, USA.</title>
        <authorList>
            <person name="Schachtman D."/>
        </authorList>
    </citation>
    <scope>NUCLEOTIDE SEQUENCE</scope>
    <source>
        <strain evidence="1">BE330</strain>
    </source>
</reference>
<dbReference type="EMBL" id="JAVDQK010000005">
    <property type="protein sequence ID" value="MDR6218734.1"/>
    <property type="molecule type" value="Genomic_DNA"/>
</dbReference>
<dbReference type="Proteomes" id="UP001185331">
    <property type="component" value="Unassembled WGS sequence"/>
</dbReference>
<name>A0AAE4BN34_9DEIO</name>
<dbReference type="RefSeq" id="WP_309853277.1">
    <property type="nucleotide sequence ID" value="NZ_JAVDQJ010000004.1"/>
</dbReference>
<sequence>MTAPPLTAHARARELQRAAPLTVDLHSYQFRDADETAWWLLPRRENPAFHRAKIAVWHHETRDAHFVGWGVEKGIGPGAAAAFAHHPARVMTPAWPWHATLRDLRSGTLNAAICAAARATPHPLELLVSAFVPGDPGAGTDTLRWVISPDLTIQAAGPRQAESGPLLHGGLHDAARLAHVAALLPATDDPDLWDRLWVDFYIGRSYSGRAAAHDVWDTTLTPWLERL</sequence>